<reference evidence="3" key="1">
    <citation type="submission" date="2021-02" db="EMBL/GenBank/DDBJ databases">
        <authorList>
            <person name="Nowell W R."/>
        </authorList>
    </citation>
    <scope>NUCLEOTIDE SEQUENCE</scope>
</reference>
<name>A0A815IL72_9BILA</name>
<proteinExistence type="predicted"/>
<dbReference type="Proteomes" id="UP000681722">
    <property type="component" value="Unassembled WGS sequence"/>
</dbReference>
<dbReference type="EMBL" id="CAJOBA010000761">
    <property type="protein sequence ID" value="CAF3554889.1"/>
    <property type="molecule type" value="Genomic_DNA"/>
</dbReference>
<dbReference type="EMBL" id="CAJNOQ010015724">
    <property type="protein sequence ID" value="CAF1367335.1"/>
    <property type="molecule type" value="Genomic_DNA"/>
</dbReference>
<evidence type="ECO:0000313" key="3">
    <source>
        <dbReference type="EMBL" id="CAF1367335.1"/>
    </source>
</evidence>
<dbReference type="Proteomes" id="UP000682733">
    <property type="component" value="Unassembled WGS sequence"/>
</dbReference>
<evidence type="ECO:0000313" key="6">
    <source>
        <dbReference type="Proteomes" id="UP000663829"/>
    </source>
</evidence>
<dbReference type="Proteomes" id="UP000663829">
    <property type="component" value="Unassembled WGS sequence"/>
</dbReference>
<evidence type="ECO:0000313" key="5">
    <source>
        <dbReference type="EMBL" id="CAF4250432.1"/>
    </source>
</evidence>
<dbReference type="Proteomes" id="UP000677228">
    <property type="component" value="Unassembled WGS sequence"/>
</dbReference>
<dbReference type="EMBL" id="CAJNOK010000761">
    <property type="protein sequence ID" value="CAF0773845.1"/>
    <property type="molecule type" value="Genomic_DNA"/>
</dbReference>
<dbReference type="AlphaFoldDB" id="A0A815IL72"/>
<evidence type="ECO:0000313" key="4">
    <source>
        <dbReference type="EMBL" id="CAF3554889.1"/>
    </source>
</evidence>
<keyword evidence="6" id="KW-1185">Reference proteome</keyword>
<feature type="transmembrane region" description="Helical" evidence="1">
    <location>
        <begin position="28"/>
        <end position="58"/>
    </location>
</feature>
<evidence type="ECO:0000313" key="2">
    <source>
        <dbReference type="EMBL" id="CAF0773845.1"/>
    </source>
</evidence>
<comment type="caution">
    <text evidence="3">The sequence shown here is derived from an EMBL/GenBank/DDBJ whole genome shotgun (WGS) entry which is preliminary data.</text>
</comment>
<protein>
    <submittedName>
        <fullName evidence="3">Uncharacterized protein</fullName>
    </submittedName>
</protein>
<organism evidence="3 6">
    <name type="scientific">Didymodactylos carnosus</name>
    <dbReference type="NCBI Taxonomy" id="1234261"/>
    <lineage>
        <taxon>Eukaryota</taxon>
        <taxon>Metazoa</taxon>
        <taxon>Spiralia</taxon>
        <taxon>Gnathifera</taxon>
        <taxon>Rotifera</taxon>
        <taxon>Eurotatoria</taxon>
        <taxon>Bdelloidea</taxon>
        <taxon>Philodinida</taxon>
        <taxon>Philodinidae</taxon>
        <taxon>Didymodactylos</taxon>
    </lineage>
</organism>
<sequence length="110" mass="11602">MAWGGTNMQLTSGSNAAVERNGNRNKRWYFMIASLCCVGLIGLLTASTIVLALIPIYLNKHGGSTGSKTSSTVIVYSAQATADTLFTGELPASNNKNVTRQVMSGKTDSV</sequence>
<keyword evidence="1" id="KW-1133">Transmembrane helix</keyword>
<keyword evidence="1" id="KW-0472">Membrane</keyword>
<keyword evidence="1" id="KW-0812">Transmembrane</keyword>
<evidence type="ECO:0000256" key="1">
    <source>
        <dbReference type="SAM" id="Phobius"/>
    </source>
</evidence>
<accession>A0A815IL72</accession>
<gene>
    <name evidence="3" type="ORF">GPM918_LOCUS31680</name>
    <name evidence="2" type="ORF">OVA965_LOCUS3232</name>
    <name evidence="5" type="ORF">SRO942_LOCUS32328</name>
    <name evidence="4" type="ORF">TMI583_LOCUS3231</name>
</gene>
<dbReference type="EMBL" id="CAJOBC010073448">
    <property type="protein sequence ID" value="CAF4250432.1"/>
    <property type="molecule type" value="Genomic_DNA"/>
</dbReference>